<dbReference type="Proteomes" id="UP000765509">
    <property type="component" value="Unassembled WGS sequence"/>
</dbReference>
<gene>
    <name evidence="3" type="ORF">O181_080585</name>
</gene>
<feature type="compositionally biased region" description="Polar residues" evidence="2">
    <location>
        <begin position="359"/>
        <end position="381"/>
    </location>
</feature>
<feature type="compositionally biased region" description="Polar residues" evidence="2">
    <location>
        <begin position="107"/>
        <end position="118"/>
    </location>
</feature>
<feature type="region of interest" description="Disordered" evidence="2">
    <location>
        <begin position="599"/>
        <end position="618"/>
    </location>
</feature>
<evidence type="ECO:0000256" key="2">
    <source>
        <dbReference type="SAM" id="MobiDB-lite"/>
    </source>
</evidence>
<feature type="compositionally biased region" description="Polar residues" evidence="2">
    <location>
        <begin position="23"/>
        <end position="32"/>
    </location>
</feature>
<keyword evidence="4" id="KW-1185">Reference proteome</keyword>
<protein>
    <submittedName>
        <fullName evidence="3">Uncharacterized protein</fullName>
    </submittedName>
</protein>
<evidence type="ECO:0000256" key="1">
    <source>
        <dbReference type="SAM" id="Coils"/>
    </source>
</evidence>
<feature type="region of interest" description="Disordered" evidence="2">
    <location>
        <begin position="351"/>
        <end position="381"/>
    </location>
</feature>
<feature type="region of interest" description="Disordered" evidence="2">
    <location>
        <begin position="1"/>
        <end position="189"/>
    </location>
</feature>
<evidence type="ECO:0000313" key="4">
    <source>
        <dbReference type="Proteomes" id="UP000765509"/>
    </source>
</evidence>
<feature type="compositionally biased region" description="Low complexity" evidence="2">
    <location>
        <begin position="153"/>
        <end position="167"/>
    </location>
</feature>
<dbReference type="AlphaFoldDB" id="A0A9Q3FH87"/>
<proteinExistence type="predicted"/>
<dbReference type="EMBL" id="AVOT02045542">
    <property type="protein sequence ID" value="MBW0540870.1"/>
    <property type="molecule type" value="Genomic_DNA"/>
</dbReference>
<dbReference type="OrthoDB" id="2504021at2759"/>
<feature type="coiled-coil region" evidence="1">
    <location>
        <begin position="426"/>
        <end position="563"/>
    </location>
</feature>
<evidence type="ECO:0000313" key="3">
    <source>
        <dbReference type="EMBL" id="MBW0540870.1"/>
    </source>
</evidence>
<accession>A0A9Q3FH87</accession>
<comment type="caution">
    <text evidence="3">The sequence shown here is derived from an EMBL/GenBank/DDBJ whole genome shotgun (WGS) entry which is preliminary data.</text>
</comment>
<keyword evidence="1" id="KW-0175">Coiled coil</keyword>
<reference evidence="3" key="1">
    <citation type="submission" date="2021-03" db="EMBL/GenBank/DDBJ databases">
        <title>Draft genome sequence of rust myrtle Austropuccinia psidii MF-1, a brazilian biotype.</title>
        <authorList>
            <person name="Quecine M.C."/>
            <person name="Pachon D.M.R."/>
            <person name="Bonatelli M.L."/>
            <person name="Correr F.H."/>
            <person name="Franceschini L.M."/>
            <person name="Leite T.F."/>
            <person name="Margarido G.R.A."/>
            <person name="Almeida C.A."/>
            <person name="Ferrarezi J.A."/>
            <person name="Labate C.A."/>
        </authorList>
    </citation>
    <scope>NUCLEOTIDE SEQUENCE</scope>
    <source>
        <strain evidence="3">MF-1</strain>
    </source>
</reference>
<feature type="compositionally biased region" description="Basic and acidic residues" evidence="2">
    <location>
        <begin position="1"/>
        <end position="16"/>
    </location>
</feature>
<name>A0A9Q3FH87_9BASI</name>
<organism evidence="3 4">
    <name type="scientific">Austropuccinia psidii MF-1</name>
    <dbReference type="NCBI Taxonomy" id="1389203"/>
    <lineage>
        <taxon>Eukaryota</taxon>
        <taxon>Fungi</taxon>
        <taxon>Dikarya</taxon>
        <taxon>Basidiomycota</taxon>
        <taxon>Pucciniomycotina</taxon>
        <taxon>Pucciniomycetes</taxon>
        <taxon>Pucciniales</taxon>
        <taxon>Sphaerophragmiaceae</taxon>
        <taxon>Austropuccinia</taxon>
    </lineage>
</organism>
<sequence length="632" mass="71201">MSPNRHSSDDPLKTSRDIGSSAILPTQSSQISSKRHKNSIWLRSETLDNNPRQDDHSHNPTKKRKNLELQTPIVRVPNLLRSTHNHPKKKHVSDSTSSSPGLEPSRLDNSASARSSSKTLHKSKSIDTSARNPLNDGHFKQNLNQSNLKNRRPSSTSSNHSPNSCQSDPQDRPFAHASLNIGNSQPSPLGKAAKLPIAIQTLSPRPLTHQTNNTAQVSHFNQNGRRTYEPDLVISAIITTINDHQNPLSSKYLRRYIQRSKLHDAQKRAITDFLAEPIAYIANPNNELAQLKNKHSVGDIMGFEVKRKKSGSIFLWIELEDPKQPKHWVTWHDASKRPELVLLTISHDDDGEISESDASDYSNLDGNPQGSTDSGSSNTPANYKVKIKQLETALGSLRTLLRGALEVNVQESANRFDFEERQKELAKDYESQLEKEKLIIEDWKRRFREKDVELTGRGMLLMNCETEISELKQRIKTLEGLLKESAHPAKQHYAMFSERLKQDLAQAQAELTLSQKSVRRLERQATLQAKKNDELVQSFANQNKKLNRDLDSMRHKNSELMAEVLRLTVGNRQKVATGREQSLEDDPFLLLIKKGDQKVEATPQAVAPTPQSSQPDIAHSFLVPSSTLDFSQ</sequence>
<feature type="non-terminal residue" evidence="3">
    <location>
        <position position="1"/>
    </location>
</feature>